<dbReference type="InterPro" id="IPR050472">
    <property type="entry name" value="Anth_synth/Amidotransfase"/>
</dbReference>
<organism evidence="3 4">
    <name type="scientific">Helicobacter ibis</name>
    <dbReference type="NCBI Taxonomy" id="2962633"/>
    <lineage>
        <taxon>Bacteria</taxon>
        <taxon>Pseudomonadati</taxon>
        <taxon>Campylobacterota</taxon>
        <taxon>Epsilonproteobacteria</taxon>
        <taxon>Campylobacterales</taxon>
        <taxon>Helicobacteraceae</taxon>
        <taxon>Helicobacter</taxon>
    </lineage>
</organism>
<evidence type="ECO:0000313" key="3">
    <source>
        <dbReference type="EMBL" id="MDA3969279.1"/>
    </source>
</evidence>
<comment type="caution">
    <text evidence="3">The sequence shown here is derived from an EMBL/GenBank/DDBJ whole genome shotgun (WGS) entry which is preliminary data.</text>
</comment>
<accession>A0ABT4VEZ3</accession>
<feature type="domain" description="Glutamine amidotransferase" evidence="2">
    <location>
        <begin position="4"/>
        <end position="187"/>
    </location>
</feature>
<dbReference type="InterPro" id="IPR017926">
    <property type="entry name" value="GATASE"/>
</dbReference>
<proteinExistence type="predicted"/>
<dbReference type="Proteomes" id="UP001210261">
    <property type="component" value="Unassembled WGS sequence"/>
</dbReference>
<dbReference type="Gene3D" id="3.40.50.880">
    <property type="match status" value="1"/>
</dbReference>
<protein>
    <submittedName>
        <fullName evidence="3">Aminodeoxychorismate/anthranilate synthase component II</fullName>
    </submittedName>
</protein>
<dbReference type="InterPro" id="IPR029062">
    <property type="entry name" value="Class_I_gatase-like"/>
</dbReference>
<evidence type="ECO:0000256" key="1">
    <source>
        <dbReference type="ARBA" id="ARBA00022962"/>
    </source>
</evidence>
<reference evidence="3 4" key="1">
    <citation type="submission" date="2023-01" db="EMBL/GenBank/DDBJ databases">
        <title>Description of Helicobacter ibis sp. nov. isolated from faecal droppings of black-faced ibis (Theristicus melanopis).</title>
        <authorList>
            <person name="Lopez-Cantillo M."/>
            <person name="Vidal-Veuthey B."/>
            <person name="Mella A."/>
            <person name="De La Haba R."/>
            <person name="Collado L."/>
        </authorList>
    </citation>
    <scope>NUCLEOTIDE SEQUENCE [LARGE SCALE GENOMIC DNA]</scope>
    <source>
        <strain evidence="3 4">A82</strain>
    </source>
</reference>
<dbReference type="PROSITE" id="PS51273">
    <property type="entry name" value="GATASE_TYPE_1"/>
    <property type="match status" value="1"/>
</dbReference>
<dbReference type="RefSeq" id="WP_271021617.1">
    <property type="nucleotide sequence ID" value="NZ_JAQHXR010000003.1"/>
</dbReference>
<keyword evidence="4" id="KW-1185">Reference proteome</keyword>
<evidence type="ECO:0000313" key="4">
    <source>
        <dbReference type="Proteomes" id="UP001210261"/>
    </source>
</evidence>
<dbReference type="PANTHER" id="PTHR43418">
    <property type="entry name" value="MULTIFUNCTIONAL TRYPTOPHAN BIOSYNTHESIS PROTEIN-RELATED"/>
    <property type="match status" value="1"/>
</dbReference>
<dbReference type="PANTHER" id="PTHR43418:SF4">
    <property type="entry name" value="MULTIFUNCTIONAL TRYPTOPHAN BIOSYNTHESIS PROTEIN"/>
    <property type="match status" value="1"/>
</dbReference>
<evidence type="ECO:0000259" key="2">
    <source>
        <dbReference type="Pfam" id="PF00117"/>
    </source>
</evidence>
<dbReference type="InterPro" id="IPR006221">
    <property type="entry name" value="TrpG/PapA_dom"/>
</dbReference>
<keyword evidence="1" id="KW-0315">Glutamine amidotransferase</keyword>
<dbReference type="EMBL" id="JAQHXR010000003">
    <property type="protein sequence ID" value="MDA3969279.1"/>
    <property type="molecule type" value="Genomic_DNA"/>
</dbReference>
<dbReference type="NCBIfam" id="TIGR00566">
    <property type="entry name" value="trpG_papA"/>
    <property type="match status" value="1"/>
</dbReference>
<gene>
    <name evidence="3" type="ORF">PF021_06260</name>
</gene>
<dbReference type="Pfam" id="PF00117">
    <property type="entry name" value="GATase"/>
    <property type="match status" value="1"/>
</dbReference>
<dbReference type="PRINTS" id="PR00097">
    <property type="entry name" value="ANTSNTHASEII"/>
</dbReference>
<dbReference type="CDD" id="cd01743">
    <property type="entry name" value="GATase1_Anthranilate_Synthase"/>
    <property type="match status" value="1"/>
</dbReference>
<dbReference type="PRINTS" id="PR00096">
    <property type="entry name" value="GATASE"/>
</dbReference>
<sequence length="188" mass="21785">MKVLIIDNYDSFTYTIAYYLKELNVKYKVIKNDKYKNVKKLEKYNFTHLIISPGPNSPKESKLSMDAIKYFAKTKKILGICLGHQCIAEVFGSKVEQLSTPIHGKVRQIHFKDSKIFKGLKNNFNVCLYHSLHVSKISKECKILAQSEDSIIMALKHKKYKVYGIQFHPESVLSQNGKKILKNFCYKI</sequence>
<dbReference type="SUPFAM" id="SSF52317">
    <property type="entry name" value="Class I glutamine amidotransferase-like"/>
    <property type="match status" value="1"/>
</dbReference>
<name>A0ABT4VEZ3_9HELI</name>